<sequence>MKNIKIKDIALIVLSLSLIAVVAFSAIKINKVEAARKSIDGKYTETMNKINQEKANAEKIDIDNMAGYWIGASKSDDEVKIYHISSILEDDIIIKSRRIEFKPDGESTIADSLDGSGFHAEFTIVGSDELEPSLHVIKYGDLVKDRVSVSKEQGFAKLTTGGKRDYMQLYAGGDNFYHMARLNQKDLDRNRASWTKLNKDNFYSSYVVDELGLDYGGKSEEAFVAELQKYND</sequence>
<comment type="caution">
    <text evidence="1">The sequence shown here is derived from an EMBL/GenBank/DDBJ whole genome shotgun (WGS) entry which is preliminary data.</text>
</comment>
<organism evidence="1 2">
    <name type="scientific">Vagococcus elongatus</name>
    <dbReference type="NCBI Taxonomy" id="180344"/>
    <lineage>
        <taxon>Bacteria</taxon>
        <taxon>Bacillati</taxon>
        <taxon>Bacillota</taxon>
        <taxon>Bacilli</taxon>
        <taxon>Lactobacillales</taxon>
        <taxon>Enterococcaceae</taxon>
        <taxon>Vagococcus</taxon>
    </lineage>
</organism>
<evidence type="ECO:0000313" key="2">
    <source>
        <dbReference type="Proteomes" id="UP000287605"/>
    </source>
</evidence>
<name>A0A430AVX3_9ENTE</name>
<dbReference type="AlphaFoldDB" id="A0A430AVX3"/>
<gene>
    <name evidence="1" type="ORF">CBF29_06305</name>
</gene>
<evidence type="ECO:0000313" key="1">
    <source>
        <dbReference type="EMBL" id="RSU12207.1"/>
    </source>
</evidence>
<accession>A0A430AVX3</accession>
<dbReference type="RefSeq" id="WP_126808586.1">
    <property type="nucleotide sequence ID" value="NZ_NGKA01000008.1"/>
</dbReference>
<proteinExistence type="predicted"/>
<dbReference type="Proteomes" id="UP000287605">
    <property type="component" value="Unassembled WGS sequence"/>
</dbReference>
<dbReference type="EMBL" id="NGKA01000008">
    <property type="protein sequence ID" value="RSU12207.1"/>
    <property type="molecule type" value="Genomic_DNA"/>
</dbReference>
<keyword evidence="2" id="KW-1185">Reference proteome</keyword>
<protein>
    <submittedName>
        <fullName evidence="1">Uncharacterized protein</fullName>
    </submittedName>
</protein>
<reference evidence="1 2" key="1">
    <citation type="submission" date="2017-05" db="EMBL/GenBank/DDBJ databases">
        <title>Vagococcus spp. assemblies.</title>
        <authorList>
            <person name="Gulvik C.A."/>
        </authorList>
    </citation>
    <scope>NUCLEOTIDE SEQUENCE [LARGE SCALE GENOMIC DNA]</scope>
    <source>
        <strain evidence="1 2">CCUG 51432</strain>
    </source>
</reference>